<organism evidence="2 3">
    <name type="scientific">Pseudomonas monteilii SB3101</name>
    <dbReference type="NCBI Taxonomy" id="1435058"/>
    <lineage>
        <taxon>Bacteria</taxon>
        <taxon>Pseudomonadati</taxon>
        <taxon>Pseudomonadota</taxon>
        <taxon>Gammaproteobacteria</taxon>
        <taxon>Pseudomonadales</taxon>
        <taxon>Pseudomonadaceae</taxon>
        <taxon>Pseudomonas</taxon>
    </lineage>
</organism>
<keyword evidence="1" id="KW-0472">Membrane</keyword>
<dbReference type="AlphaFoldDB" id="V9V5F8"/>
<evidence type="ECO:0000313" key="2">
    <source>
        <dbReference type="EMBL" id="AHC90141.1"/>
    </source>
</evidence>
<feature type="transmembrane region" description="Helical" evidence="1">
    <location>
        <begin position="79"/>
        <end position="100"/>
    </location>
</feature>
<protein>
    <submittedName>
        <fullName evidence="2">Uncharacterized protein</fullName>
    </submittedName>
</protein>
<evidence type="ECO:0000256" key="1">
    <source>
        <dbReference type="SAM" id="Phobius"/>
    </source>
</evidence>
<accession>V9V5F8</accession>
<dbReference type="HOGENOM" id="CLU_159335_1_0_6"/>
<reference evidence="2 3" key="1">
    <citation type="submission" date="2013-12" db="EMBL/GenBank/DDBJ databases">
        <title>Complete Genomes of Pseudomonas monteilii SB3078 and SB3101, two Benzene, Toluene and Ethylbenzene Degrading Bacteria used for Bioaugmentation.</title>
        <authorList>
            <person name="Dueholm M.S."/>
            <person name="Albertsen M."/>
            <person name="D'Imperio S."/>
            <person name="Tale V.P."/>
            <person name="Lewis D."/>
            <person name="Nilsen P.H."/>
            <person name="Nielsen J.L."/>
        </authorList>
    </citation>
    <scope>NUCLEOTIDE SEQUENCE [LARGE SCALE GENOMIC DNA]</scope>
    <source>
        <strain evidence="2 3">SB3101</strain>
    </source>
</reference>
<gene>
    <name evidence="2" type="ORF">X970_22985</name>
</gene>
<dbReference type="EMBL" id="CP006979">
    <property type="protein sequence ID" value="AHC90141.1"/>
    <property type="molecule type" value="Genomic_DNA"/>
</dbReference>
<sequence>MFIWVYISVRYVSYIESLLSNSSMVSGNKKIFGQAGLLGKVMRTGSASVMLSMRAICIRKGLLDLQDVKKFPGGLRRMLVGLWFVHVAIFLSLIGLWSWLKLEGY</sequence>
<proteinExistence type="predicted"/>
<keyword evidence="1" id="KW-1133">Transmembrane helix</keyword>
<dbReference type="KEGG" id="pmot:X970_22985"/>
<dbReference type="Proteomes" id="UP000018660">
    <property type="component" value="Chromosome"/>
</dbReference>
<evidence type="ECO:0000313" key="3">
    <source>
        <dbReference type="Proteomes" id="UP000018660"/>
    </source>
</evidence>
<name>V9V5F8_9PSED</name>
<keyword evidence="1" id="KW-0812">Transmembrane</keyword>